<dbReference type="GO" id="GO:0071897">
    <property type="term" value="P:DNA biosynthetic process"/>
    <property type="evidence" value="ECO:0007669"/>
    <property type="project" value="UniProtKB-ARBA"/>
</dbReference>
<evidence type="ECO:0000313" key="1">
    <source>
        <dbReference type="Proteomes" id="UP000694866"/>
    </source>
</evidence>
<dbReference type="GeneID" id="105273079"/>
<keyword evidence="1" id="KW-1185">Reference proteome</keyword>
<dbReference type="Proteomes" id="UP000694866">
    <property type="component" value="Unplaced"/>
</dbReference>
<organism evidence="1 2">
    <name type="scientific">Fopius arisanus</name>
    <dbReference type="NCBI Taxonomy" id="64838"/>
    <lineage>
        <taxon>Eukaryota</taxon>
        <taxon>Metazoa</taxon>
        <taxon>Ecdysozoa</taxon>
        <taxon>Arthropoda</taxon>
        <taxon>Hexapoda</taxon>
        <taxon>Insecta</taxon>
        <taxon>Pterygota</taxon>
        <taxon>Neoptera</taxon>
        <taxon>Endopterygota</taxon>
        <taxon>Hymenoptera</taxon>
        <taxon>Apocrita</taxon>
        <taxon>Ichneumonoidea</taxon>
        <taxon>Braconidae</taxon>
        <taxon>Opiinae</taxon>
        <taxon>Fopius</taxon>
    </lineage>
</organism>
<dbReference type="RefSeq" id="XP_011313616.1">
    <property type="nucleotide sequence ID" value="XM_011315314.1"/>
</dbReference>
<dbReference type="InterPro" id="IPR043502">
    <property type="entry name" value="DNA/RNA_pol_sf"/>
</dbReference>
<proteinExistence type="predicted"/>
<dbReference type="Gene3D" id="3.30.70.270">
    <property type="match status" value="1"/>
</dbReference>
<gene>
    <name evidence="2" type="primary">LOC105273079</name>
</gene>
<reference evidence="2" key="1">
    <citation type="submission" date="2025-08" db="UniProtKB">
        <authorList>
            <consortium name="RefSeq"/>
        </authorList>
    </citation>
    <scope>IDENTIFICATION</scope>
    <source>
        <strain evidence="2">USDA-PBARC FA_bdor</strain>
        <tissue evidence="2">Whole organism</tissue>
    </source>
</reference>
<dbReference type="KEGG" id="fas:105273079"/>
<dbReference type="Gene3D" id="3.10.10.10">
    <property type="entry name" value="HIV Type 1 Reverse Transcriptase, subunit A, domain 1"/>
    <property type="match status" value="1"/>
</dbReference>
<feature type="non-terminal residue" evidence="2">
    <location>
        <position position="194"/>
    </location>
</feature>
<dbReference type="PANTHER" id="PTHR47331">
    <property type="entry name" value="PHD-TYPE DOMAIN-CONTAINING PROTEIN"/>
    <property type="match status" value="1"/>
</dbReference>
<evidence type="ECO:0000313" key="2">
    <source>
        <dbReference type="RefSeq" id="XP_011313616.1"/>
    </source>
</evidence>
<dbReference type="OrthoDB" id="5920040at2759"/>
<protein>
    <submittedName>
        <fullName evidence="2">Uncharacterized protein</fullName>
    </submittedName>
</protein>
<dbReference type="InterPro" id="IPR043128">
    <property type="entry name" value="Rev_trsase/Diguanyl_cyclase"/>
</dbReference>
<sequence length="194" mass="21649">MRRVAGSSSSLALSDQLTGVSGGTWSPQAHSTPEYFFPHHGVLRASSETTELRVVFNGSNKTSSGQSLNEIMHTGAKPQADISDVLLFTRWRKLIFMTDITKVFRQIRVHPDNWPLQQILWTDSNGDIVTYQLTTVTYGTRSAPFLSIRVLHQLVEDEVSKYLLAVEPLMKGRYVDDICGGADSAEELLRTAHQ</sequence>
<name>A0A9R1U952_9HYME</name>
<dbReference type="SUPFAM" id="SSF56672">
    <property type="entry name" value="DNA/RNA polymerases"/>
    <property type="match status" value="1"/>
</dbReference>
<accession>A0A9R1U952</accession>
<dbReference type="AlphaFoldDB" id="A0A9R1U952"/>